<dbReference type="PROSITE" id="PS00108">
    <property type="entry name" value="PROTEIN_KINASE_ST"/>
    <property type="match status" value="1"/>
</dbReference>
<keyword evidence="2" id="KW-0808">Transferase</keyword>
<evidence type="ECO:0000313" key="13">
    <source>
        <dbReference type="Proteomes" id="UP000308267"/>
    </source>
</evidence>
<comment type="caution">
    <text evidence="12">The sequence shown here is derived from an EMBL/GenBank/DDBJ whole genome shotgun (WGS) entry which is preliminary data.</text>
</comment>
<evidence type="ECO:0000256" key="2">
    <source>
        <dbReference type="ARBA" id="ARBA00022679"/>
    </source>
</evidence>
<evidence type="ECO:0000313" key="12">
    <source>
        <dbReference type="EMBL" id="TGZ52453.1"/>
    </source>
</evidence>
<name>A0A4S2KR99_OPIFE</name>
<evidence type="ECO:0000256" key="5">
    <source>
        <dbReference type="ARBA" id="ARBA00022840"/>
    </source>
</evidence>
<evidence type="ECO:0000256" key="9">
    <source>
        <dbReference type="SAM" id="MobiDB-lite"/>
    </source>
</evidence>
<dbReference type="InterPro" id="IPR008271">
    <property type="entry name" value="Ser/Thr_kinase_AS"/>
</dbReference>
<feature type="compositionally biased region" description="Polar residues" evidence="9">
    <location>
        <begin position="502"/>
        <end position="516"/>
    </location>
</feature>
<protein>
    <recommendedName>
        <fullName evidence="14">Protein kinase domain-containing protein</fullName>
    </recommendedName>
</protein>
<dbReference type="InterPro" id="IPR001245">
    <property type="entry name" value="Ser-Thr/Tyr_kinase_cat_dom"/>
</dbReference>
<feature type="compositionally biased region" description="Low complexity" evidence="9">
    <location>
        <begin position="473"/>
        <end position="488"/>
    </location>
</feature>
<dbReference type="PANTHER" id="PTHR44329:SF253">
    <property type="entry name" value="KINASE SUPPRESSOR OF RAS 2"/>
    <property type="match status" value="1"/>
</dbReference>
<dbReference type="InterPro" id="IPR013761">
    <property type="entry name" value="SAM/pointed_sf"/>
</dbReference>
<reference evidence="12 13" key="1">
    <citation type="journal article" date="2019" name="BMC Genomics">
        <title>New insights from Opisthorchis felineus genome: update on genomics of the epidemiologically important liver flukes.</title>
        <authorList>
            <person name="Ershov N.I."/>
            <person name="Mordvinov V.A."/>
            <person name="Prokhortchouk E.B."/>
            <person name="Pakharukova M.Y."/>
            <person name="Gunbin K.V."/>
            <person name="Ustyantsev K."/>
            <person name="Genaev M.A."/>
            <person name="Blinov A.G."/>
            <person name="Mazur A."/>
            <person name="Boulygina E."/>
            <person name="Tsygankova S."/>
            <person name="Khrameeva E."/>
            <person name="Chekanov N."/>
            <person name="Fan G."/>
            <person name="Xiao A."/>
            <person name="Zhang H."/>
            <person name="Xu X."/>
            <person name="Yang H."/>
            <person name="Solovyev V."/>
            <person name="Lee S.M."/>
            <person name="Liu X."/>
            <person name="Afonnikov D.A."/>
            <person name="Skryabin K.G."/>
        </authorList>
    </citation>
    <scope>NUCLEOTIDE SEQUENCE [LARGE SCALE GENOMIC DNA]</scope>
    <source>
        <strain evidence="12">AK-0245</strain>
        <tissue evidence="12">Whole organism</tissue>
    </source>
</reference>
<sequence length="1149" mass="125719">MLSGTTSPFSLSKELQSLISATLDNVILPLRKELKQSPQYADILSLEIQDAENKTYEYIAQQISAICNAEEETAHKILKEYPKSETCFKCLGINDDTIQGLLRIRGLGFLHVLEMPDVEVSTILQNYGDSREEIDHILAGLTKIRSNIDLIENDLAFEDDTRNLIKLVIRLTKEDVDGSLSSLIGLPQGDRIFDSPIPPLYVTGPDVSGVKKGKQPVLSSPLNCPSAQLFNGVSDSEPCDSSRDLDELGINEPNVILQTRPFSVTPKDRDRRSPARTDVIPCVVGSAPTTSSCLTQLSSINGFRTFHPIASPTRSNFPWDGDVQIINDGSSVPNTPIWMGKPTCSVTISPPFVNKSDRSKHTPDYTPPPSPRGRRYHANTVTYRARDHRQAGTPPPKHRLKLLFPLHRSKSHESNLANRVTTTTGSSIIISRELGSRPSLTGANMLSPDSAIVAGDAFLYQDITVLSPTSSHGRSVSSSQLSPRSQGRMSSQGTCPSGAKPDNSSTRNTPTSTVRNFDSFRRVSCDTRPPKPGIQPPTLMTTSVDGENVIGVLNLPGSFNGITLVVSINGLVHKFETESRFGNFVRGTPCAVCSNRMSFRFQHCVHCRIKVHRGCVAQCYRLQCVPETSDSKSSPNSNRKAQVNVPVGLCGQPGLRPTHSTPAFQGSESNSASSCTSSAPGSPFGVGPSVCSSHLSPCLGTETAMVVVSHNSPPYATVGHCTSLLNTSLLSSPVSAHSYATPAASSLGHSHSPHHIGHFPNHFEFPVPSHFAKDGAQSDHTCTTNNARDSQLISTQSSAESERTVVDGLVHTLESMESQDETGNLVRTNSVATDISVTLKEWDIPMESLIIGDEIGRGTFGTVYRAKWHGEVAVKRIDIDPEEVDAAARLESFKREVALLHKTRHENLVLFMGACMKPPNLAIVTQLSQGETLYDELHHRGSSMAINRIINIATQVAKGMGYLHRKGIVHRDLKTRNIFVEANARVVIGDFGVFNSMQLYKKARWGNYLNVPPFWLCYVAPEVIQSLNLNCTSSTVYAELPMTFSSDVFAFGTVWYELLAKEYPFRGYPAETIVYLCARGIKQNLRIPGPKDFKEILVQCWAHDPSRRPEFTTLVKLLDRLPKLHRSPSYPTKPTSICLSSGSHGSLIP</sequence>
<evidence type="ECO:0000259" key="11">
    <source>
        <dbReference type="PROSITE" id="PS50081"/>
    </source>
</evidence>
<keyword evidence="1" id="KW-0723">Serine/threonine-protein kinase</keyword>
<comment type="catalytic activity">
    <reaction evidence="7">
        <text>L-seryl-[protein] + ATP = O-phospho-L-seryl-[protein] + ADP + H(+)</text>
        <dbReference type="Rhea" id="RHEA:17989"/>
        <dbReference type="Rhea" id="RHEA-COMP:9863"/>
        <dbReference type="Rhea" id="RHEA-COMP:11604"/>
        <dbReference type="ChEBI" id="CHEBI:15378"/>
        <dbReference type="ChEBI" id="CHEBI:29999"/>
        <dbReference type="ChEBI" id="CHEBI:30616"/>
        <dbReference type="ChEBI" id="CHEBI:83421"/>
        <dbReference type="ChEBI" id="CHEBI:456216"/>
        <dbReference type="EC" id="2.7.11.1"/>
    </reaction>
</comment>
<dbReference type="Gene3D" id="1.10.510.10">
    <property type="entry name" value="Transferase(Phosphotransferase) domain 1"/>
    <property type="match status" value="1"/>
</dbReference>
<dbReference type="GO" id="GO:0005524">
    <property type="term" value="F:ATP binding"/>
    <property type="evidence" value="ECO:0007669"/>
    <property type="project" value="UniProtKB-UniRule"/>
</dbReference>
<keyword evidence="13" id="KW-1185">Reference proteome</keyword>
<dbReference type="PROSITE" id="PS50081">
    <property type="entry name" value="ZF_DAG_PE_2"/>
    <property type="match status" value="1"/>
</dbReference>
<keyword evidence="5 8" id="KW-0067">ATP-binding</keyword>
<feature type="region of interest" description="Disordered" evidence="9">
    <location>
        <begin position="468"/>
        <end position="538"/>
    </location>
</feature>
<dbReference type="InterPro" id="IPR017441">
    <property type="entry name" value="Protein_kinase_ATP_BS"/>
</dbReference>
<dbReference type="CDD" id="cd00029">
    <property type="entry name" value="C1"/>
    <property type="match status" value="1"/>
</dbReference>
<gene>
    <name evidence="12" type="ORF">CRM22_010622</name>
</gene>
<feature type="region of interest" description="Disordered" evidence="9">
    <location>
        <begin position="352"/>
        <end position="377"/>
    </location>
</feature>
<keyword evidence="3 8" id="KW-0547">Nucleotide-binding</keyword>
<evidence type="ECO:0000256" key="3">
    <source>
        <dbReference type="ARBA" id="ARBA00022741"/>
    </source>
</evidence>
<feature type="binding site" evidence="8">
    <location>
        <position position="875"/>
    </location>
    <ligand>
        <name>ATP</name>
        <dbReference type="ChEBI" id="CHEBI:30616"/>
    </ligand>
</feature>
<dbReference type="InterPro" id="IPR000719">
    <property type="entry name" value="Prot_kinase_dom"/>
</dbReference>
<dbReference type="InterPro" id="IPR051681">
    <property type="entry name" value="Ser/Thr_Kinases-Pseudokinases"/>
</dbReference>
<dbReference type="PANTHER" id="PTHR44329">
    <property type="entry name" value="SERINE/THREONINE-PROTEIN KINASE TNNI3K-RELATED"/>
    <property type="match status" value="1"/>
</dbReference>
<feature type="compositionally biased region" description="Basic and acidic residues" evidence="9">
    <location>
        <begin position="518"/>
        <end position="529"/>
    </location>
</feature>
<feature type="domain" description="Phorbol-ester/DAG-type" evidence="11">
    <location>
        <begin position="572"/>
        <end position="624"/>
    </location>
</feature>
<dbReference type="EMBL" id="SJOL01010012">
    <property type="protein sequence ID" value="TGZ52453.1"/>
    <property type="molecule type" value="Genomic_DNA"/>
</dbReference>
<evidence type="ECO:0000259" key="10">
    <source>
        <dbReference type="PROSITE" id="PS50011"/>
    </source>
</evidence>
<evidence type="ECO:0000256" key="4">
    <source>
        <dbReference type="ARBA" id="ARBA00022777"/>
    </source>
</evidence>
<dbReference type="Gene3D" id="3.30.200.20">
    <property type="entry name" value="Phosphorylase Kinase, domain 1"/>
    <property type="match status" value="1"/>
</dbReference>
<feature type="region of interest" description="Disordered" evidence="9">
    <location>
        <begin position="1128"/>
        <end position="1149"/>
    </location>
</feature>
<dbReference type="AlphaFoldDB" id="A0A4S2KR99"/>
<dbReference type="SUPFAM" id="SSF56112">
    <property type="entry name" value="Protein kinase-like (PK-like)"/>
    <property type="match status" value="1"/>
</dbReference>
<dbReference type="Pfam" id="PF07714">
    <property type="entry name" value="PK_Tyr_Ser-Thr"/>
    <property type="match status" value="1"/>
</dbReference>
<accession>A0A4S2KR99</accession>
<dbReference type="GO" id="GO:0004674">
    <property type="term" value="F:protein serine/threonine kinase activity"/>
    <property type="evidence" value="ECO:0007669"/>
    <property type="project" value="UniProtKB-KW"/>
</dbReference>
<evidence type="ECO:0000256" key="6">
    <source>
        <dbReference type="ARBA" id="ARBA00047899"/>
    </source>
</evidence>
<dbReference type="InterPro" id="IPR011009">
    <property type="entry name" value="Kinase-like_dom_sf"/>
</dbReference>
<organism evidence="12 13">
    <name type="scientific">Opisthorchis felineus</name>
    <dbReference type="NCBI Taxonomy" id="147828"/>
    <lineage>
        <taxon>Eukaryota</taxon>
        <taxon>Metazoa</taxon>
        <taxon>Spiralia</taxon>
        <taxon>Lophotrochozoa</taxon>
        <taxon>Platyhelminthes</taxon>
        <taxon>Trematoda</taxon>
        <taxon>Digenea</taxon>
        <taxon>Opisthorchiida</taxon>
        <taxon>Opisthorchiata</taxon>
        <taxon>Opisthorchiidae</taxon>
        <taxon>Opisthorchis</taxon>
    </lineage>
</organism>
<evidence type="ECO:0008006" key="14">
    <source>
        <dbReference type="Google" id="ProtNLM"/>
    </source>
</evidence>
<feature type="domain" description="Protein kinase" evidence="10">
    <location>
        <begin position="849"/>
        <end position="1124"/>
    </location>
</feature>
<dbReference type="STRING" id="147828.A0A4S2KR99"/>
<dbReference type="PROSITE" id="PS50011">
    <property type="entry name" value="PROTEIN_KINASE_DOM"/>
    <property type="match status" value="1"/>
</dbReference>
<feature type="compositionally biased region" description="Polar residues" evidence="9">
    <location>
        <begin position="1129"/>
        <end position="1149"/>
    </location>
</feature>
<dbReference type="Gene3D" id="1.10.150.50">
    <property type="entry name" value="Transcription Factor, Ets-1"/>
    <property type="match status" value="1"/>
</dbReference>
<evidence type="ECO:0000256" key="1">
    <source>
        <dbReference type="ARBA" id="ARBA00022527"/>
    </source>
</evidence>
<evidence type="ECO:0000256" key="8">
    <source>
        <dbReference type="PROSITE-ProRule" id="PRU10141"/>
    </source>
</evidence>
<dbReference type="Proteomes" id="UP000308267">
    <property type="component" value="Unassembled WGS sequence"/>
</dbReference>
<dbReference type="InterPro" id="IPR002219">
    <property type="entry name" value="PKC_DAG/PE"/>
</dbReference>
<comment type="catalytic activity">
    <reaction evidence="6">
        <text>L-threonyl-[protein] + ATP = O-phospho-L-threonyl-[protein] + ADP + H(+)</text>
        <dbReference type="Rhea" id="RHEA:46608"/>
        <dbReference type="Rhea" id="RHEA-COMP:11060"/>
        <dbReference type="Rhea" id="RHEA-COMP:11605"/>
        <dbReference type="ChEBI" id="CHEBI:15378"/>
        <dbReference type="ChEBI" id="CHEBI:30013"/>
        <dbReference type="ChEBI" id="CHEBI:30616"/>
        <dbReference type="ChEBI" id="CHEBI:61977"/>
        <dbReference type="ChEBI" id="CHEBI:456216"/>
        <dbReference type="EC" id="2.7.11.1"/>
    </reaction>
</comment>
<dbReference type="SMART" id="SM00220">
    <property type="entry name" value="S_TKc"/>
    <property type="match status" value="1"/>
</dbReference>
<evidence type="ECO:0000256" key="7">
    <source>
        <dbReference type="ARBA" id="ARBA00048679"/>
    </source>
</evidence>
<proteinExistence type="predicted"/>
<dbReference type="PROSITE" id="PS00107">
    <property type="entry name" value="PROTEIN_KINASE_ATP"/>
    <property type="match status" value="1"/>
</dbReference>
<dbReference type="OrthoDB" id="774951at2759"/>
<keyword evidence="4" id="KW-0418">Kinase</keyword>
<dbReference type="FunFam" id="3.30.200.20:FF:000034">
    <property type="entry name" value="Kinase suppressor of Ras 1"/>
    <property type="match status" value="1"/>
</dbReference>